<comment type="caution">
    <text evidence="3">The sequence shown here is derived from an EMBL/GenBank/DDBJ whole genome shotgun (WGS) entry which is preliminary data.</text>
</comment>
<dbReference type="PANTHER" id="PTHR43283:SF7">
    <property type="entry name" value="BETA-LACTAMASE-RELATED DOMAIN-CONTAINING PROTEIN"/>
    <property type="match status" value="1"/>
</dbReference>
<dbReference type="EMBL" id="QGGB01000002">
    <property type="protein sequence ID" value="PWN07945.1"/>
    <property type="molecule type" value="Genomic_DNA"/>
</dbReference>
<keyword evidence="4" id="KW-1185">Reference proteome</keyword>
<dbReference type="SUPFAM" id="SSF56601">
    <property type="entry name" value="beta-lactamase/transpeptidase-like"/>
    <property type="match status" value="1"/>
</dbReference>
<evidence type="ECO:0000256" key="1">
    <source>
        <dbReference type="SAM" id="SignalP"/>
    </source>
</evidence>
<evidence type="ECO:0000259" key="2">
    <source>
        <dbReference type="Pfam" id="PF00144"/>
    </source>
</evidence>
<gene>
    <name evidence="3" type="ORF">DDZ15_02735</name>
</gene>
<feature type="chain" id="PRO_5016414310" description="Beta-lactamase-related domain-containing protein" evidence="1">
    <location>
        <begin position="26"/>
        <end position="350"/>
    </location>
</feature>
<evidence type="ECO:0000313" key="4">
    <source>
        <dbReference type="Proteomes" id="UP000245533"/>
    </source>
</evidence>
<protein>
    <recommendedName>
        <fullName evidence="2">Beta-lactamase-related domain-containing protein</fullName>
    </recommendedName>
</protein>
<dbReference type="Gene3D" id="3.40.710.10">
    <property type="entry name" value="DD-peptidase/beta-lactamase superfamily"/>
    <property type="match status" value="1"/>
</dbReference>
<dbReference type="InterPro" id="IPR001466">
    <property type="entry name" value="Beta-lactam-related"/>
</dbReference>
<organism evidence="3 4">
    <name type="scientific">Rhodohalobacter mucosus</name>
    <dbReference type="NCBI Taxonomy" id="2079485"/>
    <lineage>
        <taxon>Bacteria</taxon>
        <taxon>Pseudomonadati</taxon>
        <taxon>Balneolota</taxon>
        <taxon>Balneolia</taxon>
        <taxon>Balneolales</taxon>
        <taxon>Balneolaceae</taxon>
        <taxon>Rhodohalobacter</taxon>
    </lineage>
</organism>
<dbReference type="Pfam" id="PF00144">
    <property type="entry name" value="Beta-lactamase"/>
    <property type="match status" value="1"/>
</dbReference>
<dbReference type="InterPro" id="IPR012338">
    <property type="entry name" value="Beta-lactam/transpept-like"/>
</dbReference>
<dbReference type="AlphaFoldDB" id="A0A316TXD0"/>
<dbReference type="PANTHER" id="PTHR43283">
    <property type="entry name" value="BETA-LACTAMASE-RELATED"/>
    <property type="match status" value="1"/>
</dbReference>
<accession>A0A316TXD0</accession>
<feature type="signal peptide" evidence="1">
    <location>
        <begin position="1"/>
        <end position="25"/>
    </location>
</feature>
<evidence type="ECO:0000313" key="3">
    <source>
        <dbReference type="EMBL" id="PWN07945.1"/>
    </source>
</evidence>
<feature type="domain" description="Beta-lactamase-related" evidence="2">
    <location>
        <begin position="50"/>
        <end position="316"/>
    </location>
</feature>
<reference evidence="3 4" key="1">
    <citation type="submission" date="2018-05" db="EMBL/GenBank/DDBJ databases">
        <title>Rhodohalobacter halophilus gen. nov., sp. nov., a moderately halophilic member of the family Balneolaceae.</title>
        <authorList>
            <person name="Liu Z.-W."/>
        </authorList>
    </citation>
    <scope>NUCLEOTIDE SEQUENCE [LARGE SCALE GENOMIC DNA]</scope>
    <source>
        <strain evidence="3 4">8A47</strain>
    </source>
</reference>
<dbReference type="InterPro" id="IPR050789">
    <property type="entry name" value="Diverse_Enzym_Activities"/>
</dbReference>
<proteinExistence type="predicted"/>
<keyword evidence="1" id="KW-0732">Signal</keyword>
<name>A0A316TXD0_9BACT</name>
<sequence>MIVQFKHIGFLVFFMMLAAADSAFAQPENGDALPAVADRVFDIGSVESIMIEREGEIIHQDFRGRMNPNRSTNIKSASKSILSLLIGIAIEEGYIESVNEPIGQYFPEFFEANPDSVKESITIRDLLTMRAGLESTSIRNYGRWVVSSNWVEYALSRDLVARPGGRMVYSTGTSHLLSVILTKASGMSTRTFANRYLFEPMGMELGGWDRDPQGYYMGGNNMAMRPADMLKIGRMMMNLGEYNGRRIVPAQWILESVEVYTRSNFNPYDFGYMWWRRPVNGYEIVFAWGHGGQYIMMLPEIDTVIVMTSNLMTSRGRGYQRELFRYLESELIPALAHSPGSPQRREGRGG</sequence>
<dbReference type="Proteomes" id="UP000245533">
    <property type="component" value="Unassembled WGS sequence"/>
</dbReference>